<dbReference type="PANTHER" id="PTHR43133">
    <property type="entry name" value="RNA POLYMERASE ECF-TYPE SIGMA FACTO"/>
    <property type="match status" value="1"/>
</dbReference>
<organism evidence="6 7">
    <name type="scientific">Sphingomonas endophytica</name>
    <dbReference type="NCBI Taxonomy" id="869719"/>
    <lineage>
        <taxon>Bacteria</taxon>
        <taxon>Pseudomonadati</taxon>
        <taxon>Pseudomonadota</taxon>
        <taxon>Alphaproteobacteria</taxon>
        <taxon>Sphingomonadales</taxon>
        <taxon>Sphingomonadaceae</taxon>
        <taxon>Sphingomonas</taxon>
    </lineage>
</organism>
<dbReference type="SUPFAM" id="SSF88946">
    <property type="entry name" value="Sigma2 domain of RNA polymerase sigma factors"/>
    <property type="match status" value="1"/>
</dbReference>
<dbReference type="InterPro" id="IPR014284">
    <property type="entry name" value="RNA_pol_sigma-70_dom"/>
</dbReference>
<dbReference type="Pfam" id="PF08281">
    <property type="entry name" value="Sigma70_r4_2"/>
    <property type="match status" value="1"/>
</dbReference>
<dbReference type="InterPro" id="IPR039425">
    <property type="entry name" value="RNA_pol_sigma-70-like"/>
</dbReference>
<dbReference type="SUPFAM" id="SSF88659">
    <property type="entry name" value="Sigma3 and sigma4 domains of RNA polymerase sigma factors"/>
    <property type="match status" value="1"/>
</dbReference>
<accession>A0ABR6N5L6</accession>
<gene>
    <name evidence="6" type="ORF">FHS97_001731</name>
</gene>
<reference evidence="6 7" key="1">
    <citation type="submission" date="2020-08" db="EMBL/GenBank/DDBJ databases">
        <title>Genomic Encyclopedia of Type Strains, Phase IV (KMG-IV): sequencing the most valuable type-strain genomes for metagenomic binning, comparative biology and taxonomic classification.</title>
        <authorList>
            <person name="Goeker M."/>
        </authorList>
    </citation>
    <scope>NUCLEOTIDE SEQUENCE [LARGE SCALE GENOMIC DNA]</scope>
    <source>
        <strain evidence="6 7">DSM 101535</strain>
    </source>
</reference>
<evidence type="ECO:0000313" key="6">
    <source>
        <dbReference type="EMBL" id="MBB5725799.1"/>
    </source>
</evidence>
<dbReference type="EMBL" id="JACIJN010000005">
    <property type="protein sequence ID" value="MBB5725799.1"/>
    <property type="molecule type" value="Genomic_DNA"/>
</dbReference>
<evidence type="ECO:0000256" key="3">
    <source>
        <dbReference type="ARBA" id="ARBA00023082"/>
    </source>
</evidence>
<evidence type="ECO:0000256" key="2">
    <source>
        <dbReference type="ARBA" id="ARBA00023015"/>
    </source>
</evidence>
<dbReference type="InterPro" id="IPR013325">
    <property type="entry name" value="RNA_pol_sigma_r2"/>
</dbReference>
<dbReference type="RefSeq" id="WP_184035838.1">
    <property type="nucleotide sequence ID" value="NZ_BAABAR010000003.1"/>
</dbReference>
<proteinExistence type="inferred from homology"/>
<dbReference type="Gene3D" id="1.10.10.10">
    <property type="entry name" value="Winged helix-like DNA-binding domain superfamily/Winged helix DNA-binding domain"/>
    <property type="match status" value="1"/>
</dbReference>
<dbReference type="Proteomes" id="UP000560131">
    <property type="component" value="Unassembled WGS sequence"/>
</dbReference>
<protein>
    <submittedName>
        <fullName evidence="6">RNA polymerase sigma-70 factor (ECF subfamily)</fullName>
    </submittedName>
</protein>
<evidence type="ECO:0000313" key="7">
    <source>
        <dbReference type="Proteomes" id="UP000560131"/>
    </source>
</evidence>
<keyword evidence="7" id="KW-1185">Reference proteome</keyword>
<dbReference type="InterPro" id="IPR013249">
    <property type="entry name" value="RNA_pol_sigma70_r4_t2"/>
</dbReference>
<evidence type="ECO:0000256" key="1">
    <source>
        <dbReference type="ARBA" id="ARBA00010641"/>
    </source>
</evidence>
<comment type="similarity">
    <text evidence="1">Belongs to the sigma-70 factor family. ECF subfamily.</text>
</comment>
<dbReference type="InterPro" id="IPR013324">
    <property type="entry name" value="RNA_pol_sigma_r3/r4-like"/>
</dbReference>
<dbReference type="InterPro" id="IPR036388">
    <property type="entry name" value="WH-like_DNA-bd_sf"/>
</dbReference>
<comment type="caution">
    <text evidence="6">The sequence shown here is derived from an EMBL/GenBank/DDBJ whole genome shotgun (WGS) entry which is preliminary data.</text>
</comment>
<keyword evidence="2" id="KW-0805">Transcription regulation</keyword>
<sequence>MNVGVKSDWTAEEIFRLHYDWLRRWLRPRTRLSDHVDEVAAETMVRIVRVVGQQAIREPRAIMTVIARRLLLDLNDKDALRRHYEAAIAHLPPALEPSAEERMIILEALQRIEHVLKPLSVKTRSALLLSHVDGLRHAEIAQRLGLSVSMIRRHIATAMRACYQEFEHDG</sequence>
<feature type="domain" description="RNA polymerase sigma factor 70 region 4 type 2" evidence="5">
    <location>
        <begin position="110"/>
        <end position="162"/>
    </location>
</feature>
<keyword evidence="4" id="KW-0804">Transcription</keyword>
<evidence type="ECO:0000256" key="4">
    <source>
        <dbReference type="ARBA" id="ARBA00023163"/>
    </source>
</evidence>
<keyword evidence="3" id="KW-0731">Sigma factor</keyword>
<dbReference type="PANTHER" id="PTHR43133:SF63">
    <property type="entry name" value="RNA POLYMERASE SIGMA FACTOR FECI-RELATED"/>
    <property type="match status" value="1"/>
</dbReference>
<dbReference type="NCBIfam" id="TIGR02937">
    <property type="entry name" value="sigma70-ECF"/>
    <property type="match status" value="1"/>
</dbReference>
<evidence type="ECO:0000259" key="5">
    <source>
        <dbReference type="Pfam" id="PF08281"/>
    </source>
</evidence>
<name>A0ABR6N5L6_9SPHN</name>